<proteinExistence type="predicted"/>
<protein>
    <submittedName>
        <fullName evidence="1">Uncharacterized protein</fullName>
    </submittedName>
</protein>
<sequence length="69" mass="7928">MASPFFPLRTLKDSEKRRWLDPVDGLLPIQFPAVEELDLELKGGKLFDFRTFGSADDKLYTSLHSDQID</sequence>
<evidence type="ECO:0000313" key="2">
    <source>
        <dbReference type="Proteomes" id="UP001279734"/>
    </source>
</evidence>
<comment type="caution">
    <text evidence="1">The sequence shown here is derived from an EMBL/GenBank/DDBJ whole genome shotgun (WGS) entry which is preliminary data.</text>
</comment>
<name>A0AAD3S7E0_NEPGR</name>
<dbReference type="AlphaFoldDB" id="A0AAD3S7E0"/>
<dbReference type="Proteomes" id="UP001279734">
    <property type="component" value="Unassembled WGS sequence"/>
</dbReference>
<evidence type="ECO:0000313" key="1">
    <source>
        <dbReference type="EMBL" id="GMH05466.1"/>
    </source>
</evidence>
<dbReference type="EMBL" id="BSYO01000005">
    <property type="protein sequence ID" value="GMH05466.1"/>
    <property type="molecule type" value="Genomic_DNA"/>
</dbReference>
<keyword evidence="2" id="KW-1185">Reference proteome</keyword>
<accession>A0AAD3S7E0</accession>
<reference evidence="1" key="1">
    <citation type="submission" date="2023-05" db="EMBL/GenBank/DDBJ databases">
        <title>Nepenthes gracilis genome sequencing.</title>
        <authorList>
            <person name="Fukushima K."/>
        </authorList>
    </citation>
    <scope>NUCLEOTIDE SEQUENCE</scope>
    <source>
        <strain evidence="1">SING2019-196</strain>
    </source>
</reference>
<gene>
    <name evidence="1" type="ORF">Nepgr_007306</name>
</gene>
<organism evidence="1 2">
    <name type="scientific">Nepenthes gracilis</name>
    <name type="common">Slender pitcher plant</name>
    <dbReference type="NCBI Taxonomy" id="150966"/>
    <lineage>
        <taxon>Eukaryota</taxon>
        <taxon>Viridiplantae</taxon>
        <taxon>Streptophyta</taxon>
        <taxon>Embryophyta</taxon>
        <taxon>Tracheophyta</taxon>
        <taxon>Spermatophyta</taxon>
        <taxon>Magnoliopsida</taxon>
        <taxon>eudicotyledons</taxon>
        <taxon>Gunneridae</taxon>
        <taxon>Pentapetalae</taxon>
        <taxon>Caryophyllales</taxon>
        <taxon>Nepenthaceae</taxon>
        <taxon>Nepenthes</taxon>
    </lineage>
</organism>